<feature type="transmembrane region" description="Helical" evidence="2">
    <location>
        <begin position="427"/>
        <end position="460"/>
    </location>
</feature>
<feature type="domain" description="G" evidence="3">
    <location>
        <begin position="70"/>
        <end position="191"/>
    </location>
</feature>
<dbReference type="PANTHER" id="PTHR42698">
    <property type="entry name" value="GTPASE ERA"/>
    <property type="match status" value="1"/>
</dbReference>
<dbReference type="SUPFAM" id="SSF52540">
    <property type="entry name" value="P-loop containing nucleoside triphosphate hydrolases"/>
    <property type="match status" value="1"/>
</dbReference>
<dbReference type="InterPro" id="IPR027417">
    <property type="entry name" value="P-loop_NTPase"/>
</dbReference>
<dbReference type="EMBL" id="JBHSNS010000001">
    <property type="protein sequence ID" value="MFC5727756.1"/>
    <property type="molecule type" value="Genomic_DNA"/>
</dbReference>
<comment type="caution">
    <text evidence="4">The sequence shown here is derived from an EMBL/GenBank/DDBJ whole genome shotgun (WGS) entry which is preliminary data.</text>
</comment>
<dbReference type="Gene3D" id="3.40.50.300">
    <property type="entry name" value="P-loop containing nucleotide triphosphate hydrolases"/>
    <property type="match status" value="1"/>
</dbReference>
<keyword evidence="2" id="KW-0812">Transmembrane</keyword>
<sequence>MTARGLGSSWRAAPPRVSPQGGDLQRRIDGLEAAVAAARGRLDDELLDEVEASVARSTQRLRTSATHTIVAIAGSTGSGKSTTFNALAGVELSASGAQRPTTSTVKALVWSDEDVDETLDWLGVPTADRHHRATLSPCPPRSRLPDGLVLLDLPDHDSVQLAHHEEAERVVALADLLVWVVDPQKYADAAIHHRFLRPLAGHPDVVMVVLNHIDTVPDELRQTMLRDVRSTLTVDGIRDARVLATSARDGTGIDELRTAIRRRVEEKRSVTLRVEADLRAAAARLDAAAGQAPISVPDVWVGDLERRVAQAAGVPALAARSERATRAEVSRRMSWPLRRTPETEGPVVGAGGLRLGPVDRPAVDTAVRAIADQVCRDLTDAWGGPVRGAATDRLSQTDDRLDAELAALRLPVELPGWLAWVGPMRGLLAISVLGCLLVLGAPVLLALAVALVAGVGVGLFERRVAARTAARQAQAVEDACRRTIARVVRSHVVAPVQAELSSYARFRRGVDAASARPVRTSMPAPR</sequence>
<protein>
    <submittedName>
        <fullName evidence="4">GTPase</fullName>
    </submittedName>
</protein>
<proteinExistence type="predicted"/>
<evidence type="ECO:0000259" key="3">
    <source>
        <dbReference type="Pfam" id="PF01926"/>
    </source>
</evidence>
<name>A0ABW0ZDW5_9ACTN</name>
<keyword evidence="2" id="KW-0472">Membrane</keyword>
<dbReference type="PANTHER" id="PTHR42698:SF1">
    <property type="entry name" value="GTPASE ERA, MITOCHONDRIAL"/>
    <property type="match status" value="1"/>
</dbReference>
<reference evidence="5" key="1">
    <citation type="journal article" date="2019" name="Int. J. Syst. Evol. Microbiol.">
        <title>The Global Catalogue of Microorganisms (GCM) 10K type strain sequencing project: providing services to taxonomists for standard genome sequencing and annotation.</title>
        <authorList>
            <consortium name="The Broad Institute Genomics Platform"/>
            <consortium name="The Broad Institute Genome Sequencing Center for Infectious Disease"/>
            <person name="Wu L."/>
            <person name="Ma J."/>
        </authorList>
    </citation>
    <scope>NUCLEOTIDE SEQUENCE [LARGE SCALE GENOMIC DNA]</scope>
    <source>
        <strain evidence="5">YIM 94188</strain>
    </source>
</reference>
<dbReference type="Proteomes" id="UP001596072">
    <property type="component" value="Unassembled WGS sequence"/>
</dbReference>
<evidence type="ECO:0000313" key="4">
    <source>
        <dbReference type="EMBL" id="MFC5727756.1"/>
    </source>
</evidence>
<gene>
    <name evidence="4" type="ORF">ACFPQB_02420</name>
</gene>
<dbReference type="InterPro" id="IPR005662">
    <property type="entry name" value="GTPase_Era-like"/>
</dbReference>
<evidence type="ECO:0000313" key="5">
    <source>
        <dbReference type="Proteomes" id="UP001596072"/>
    </source>
</evidence>
<organism evidence="4 5">
    <name type="scientific">Nocardioides vastitatis</name>
    <dbReference type="NCBI Taxonomy" id="2568655"/>
    <lineage>
        <taxon>Bacteria</taxon>
        <taxon>Bacillati</taxon>
        <taxon>Actinomycetota</taxon>
        <taxon>Actinomycetes</taxon>
        <taxon>Propionibacteriales</taxon>
        <taxon>Nocardioidaceae</taxon>
        <taxon>Nocardioides</taxon>
    </lineage>
</organism>
<accession>A0ABW0ZDW5</accession>
<evidence type="ECO:0000256" key="1">
    <source>
        <dbReference type="SAM" id="MobiDB-lite"/>
    </source>
</evidence>
<keyword evidence="2" id="KW-1133">Transmembrane helix</keyword>
<dbReference type="InterPro" id="IPR006073">
    <property type="entry name" value="GTP-bd"/>
</dbReference>
<feature type="region of interest" description="Disordered" evidence="1">
    <location>
        <begin position="1"/>
        <end position="23"/>
    </location>
</feature>
<dbReference type="Pfam" id="PF01926">
    <property type="entry name" value="MMR_HSR1"/>
    <property type="match status" value="1"/>
</dbReference>
<keyword evidence="5" id="KW-1185">Reference proteome</keyword>
<evidence type="ECO:0000256" key="2">
    <source>
        <dbReference type="SAM" id="Phobius"/>
    </source>
</evidence>
<dbReference type="RefSeq" id="WP_378526917.1">
    <property type="nucleotide sequence ID" value="NZ_JBHSNS010000001.1"/>
</dbReference>